<evidence type="ECO:0000256" key="6">
    <source>
        <dbReference type="ARBA" id="ARBA00031849"/>
    </source>
</evidence>
<protein>
    <recommendedName>
        <fullName evidence="3">Altered inheritance of mitochondria protein 9, mitochondrial</fullName>
    </recommendedName>
    <alternativeName>
        <fullName evidence="6">Found in mitochondrial proteome protein 29</fullName>
    </alternativeName>
</protein>
<keyword evidence="5" id="KW-0496">Mitochondrion</keyword>
<comment type="subcellular location">
    <subcellularLocation>
        <location evidence="1">Mitochondrion</location>
    </subcellularLocation>
</comment>
<sequence>MFPNGSSKLLYRTKPPLDAGMNAGPDPYHYTSGRWLLQDVIERESRFIHFDFDALCRKVLALCPNSTPITSYHKKEGTFNRVFIFHTDSAERIVARLPFGLAGSPRLSSNSEVATIKYLQAETEIPIPKILDWNDDASNPIGSEYIIMKHAPEIQLLEKCAGLIAKKLTKMANIKFPAYGSLYFARTPYLPPSKLPFNEEFCISPRCGHMYWNCMPTQPKFYHNVKPNQGPWINLADYADGLVDSGISRILPLAPTVKGPRYQGSIETHKSLLKQGRTMLKEMCKSPQIQNAASPAMFHPGLDKRNIFVSEDDPTIVSVIIEWQSTSIEPAFWYAEQFPDFTHPPPDLCDLVDLMDPLISARAKTYDISLRIFAPSFSAARSMDKSYFRPFQYCHRTWEDGAVVFREELIEASRQ</sequence>
<evidence type="ECO:0000256" key="3">
    <source>
        <dbReference type="ARBA" id="ARBA00016197"/>
    </source>
</evidence>
<proteinExistence type="inferred from homology"/>
<dbReference type="EMBL" id="KB445639">
    <property type="protein sequence ID" value="EMD67445.1"/>
    <property type="molecule type" value="Genomic_DNA"/>
</dbReference>
<dbReference type="PANTHER" id="PTHR36091">
    <property type="entry name" value="ALTERED INHERITANCE OF MITOCHONDRIA PROTEIN 9, MITOCHONDRIAL"/>
    <property type="match status" value="1"/>
</dbReference>
<evidence type="ECO:0000256" key="5">
    <source>
        <dbReference type="ARBA" id="ARBA00023128"/>
    </source>
</evidence>
<dbReference type="OMA" id="QGSIDRH"/>
<dbReference type="GO" id="GO:0005739">
    <property type="term" value="C:mitochondrion"/>
    <property type="evidence" value="ECO:0007669"/>
    <property type="project" value="UniProtKB-SubCell"/>
</dbReference>
<organism evidence="7 8">
    <name type="scientific">Cochliobolus sativus (strain ND90Pr / ATCC 201652)</name>
    <name type="common">Common root rot and spot blotch fungus</name>
    <name type="synonym">Bipolaris sorokiniana</name>
    <dbReference type="NCBI Taxonomy" id="665912"/>
    <lineage>
        <taxon>Eukaryota</taxon>
        <taxon>Fungi</taxon>
        <taxon>Dikarya</taxon>
        <taxon>Ascomycota</taxon>
        <taxon>Pezizomycotina</taxon>
        <taxon>Dothideomycetes</taxon>
        <taxon>Pleosporomycetidae</taxon>
        <taxon>Pleosporales</taxon>
        <taxon>Pleosporineae</taxon>
        <taxon>Pleosporaceae</taxon>
        <taxon>Bipolaris</taxon>
    </lineage>
</organism>
<dbReference type="SUPFAM" id="SSF56112">
    <property type="entry name" value="Protein kinase-like (PK-like)"/>
    <property type="match status" value="1"/>
</dbReference>
<reference evidence="7 8" key="1">
    <citation type="journal article" date="2012" name="PLoS Pathog.">
        <title>Diverse lifestyles and strategies of plant pathogenesis encoded in the genomes of eighteen Dothideomycetes fungi.</title>
        <authorList>
            <person name="Ohm R.A."/>
            <person name="Feau N."/>
            <person name="Henrissat B."/>
            <person name="Schoch C.L."/>
            <person name="Horwitz B.A."/>
            <person name="Barry K.W."/>
            <person name="Condon B.J."/>
            <person name="Copeland A.C."/>
            <person name="Dhillon B."/>
            <person name="Glaser F."/>
            <person name="Hesse C.N."/>
            <person name="Kosti I."/>
            <person name="LaButti K."/>
            <person name="Lindquist E.A."/>
            <person name="Lucas S."/>
            <person name="Salamov A.A."/>
            <person name="Bradshaw R.E."/>
            <person name="Ciuffetti L."/>
            <person name="Hamelin R.C."/>
            <person name="Kema G.H.J."/>
            <person name="Lawrence C."/>
            <person name="Scott J.A."/>
            <person name="Spatafora J.W."/>
            <person name="Turgeon B.G."/>
            <person name="de Wit P.J.G.M."/>
            <person name="Zhong S."/>
            <person name="Goodwin S.B."/>
            <person name="Grigoriev I.V."/>
        </authorList>
    </citation>
    <scope>NUCLEOTIDE SEQUENCE [LARGE SCALE GENOMIC DNA]</scope>
    <source>
        <strain evidence="8">ND90Pr / ATCC 201652</strain>
    </source>
</reference>
<comment type="similarity">
    <text evidence="2">Belongs to the AIM9 family.</text>
</comment>
<accession>M2SYP7</accession>
<dbReference type="PANTHER" id="PTHR36091:SF1">
    <property type="entry name" value="ALTERED INHERITANCE OF MITOCHONDRIA PROTEIN 9, MITOCHONDRIAL"/>
    <property type="match status" value="1"/>
</dbReference>
<evidence type="ECO:0000256" key="4">
    <source>
        <dbReference type="ARBA" id="ARBA00022946"/>
    </source>
</evidence>
<name>M2SYP7_COCSN</name>
<evidence type="ECO:0000313" key="8">
    <source>
        <dbReference type="Proteomes" id="UP000016934"/>
    </source>
</evidence>
<keyword evidence="8" id="KW-1185">Reference proteome</keyword>
<keyword evidence="4" id="KW-0809">Transit peptide</keyword>
<evidence type="ECO:0000256" key="2">
    <source>
        <dbReference type="ARBA" id="ARBA00005543"/>
    </source>
</evidence>
<dbReference type="GeneID" id="19134929"/>
<dbReference type="Proteomes" id="UP000016934">
    <property type="component" value="Unassembled WGS sequence"/>
</dbReference>
<gene>
    <name evidence="7" type="ORF">COCSADRAFT_23824</name>
</gene>
<reference evidence="8" key="2">
    <citation type="journal article" date="2013" name="PLoS Genet.">
        <title>Comparative genome structure, secondary metabolite, and effector coding capacity across Cochliobolus pathogens.</title>
        <authorList>
            <person name="Condon B.J."/>
            <person name="Leng Y."/>
            <person name="Wu D."/>
            <person name="Bushley K.E."/>
            <person name="Ohm R.A."/>
            <person name="Otillar R."/>
            <person name="Martin J."/>
            <person name="Schackwitz W."/>
            <person name="Grimwood J."/>
            <person name="MohdZainudin N."/>
            <person name="Xue C."/>
            <person name="Wang R."/>
            <person name="Manning V.A."/>
            <person name="Dhillon B."/>
            <person name="Tu Z.J."/>
            <person name="Steffenson B.J."/>
            <person name="Salamov A."/>
            <person name="Sun H."/>
            <person name="Lowry S."/>
            <person name="LaButti K."/>
            <person name="Han J."/>
            <person name="Copeland A."/>
            <person name="Lindquist E."/>
            <person name="Barry K."/>
            <person name="Schmutz J."/>
            <person name="Baker S.E."/>
            <person name="Ciuffetti L.M."/>
            <person name="Grigoriev I.V."/>
            <person name="Zhong S."/>
            <person name="Turgeon B.G."/>
        </authorList>
    </citation>
    <scope>NUCLEOTIDE SEQUENCE [LARGE SCALE GENOMIC DNA]</scope>
    <source>
        <strain evidence="8">ND90Pr / ATCC 201652</strain>
    </source>
</reference>
<dbReference type="HOGENOM" id="CLU_019189_3_0_1"/>
<dbReference type="KEGG" id="bsc:COCSADRAFT_23824"/>
<dbReference type="OrthoDB" id="2831558at2759"/>
<dbReference type="STRING" id="665912.M2SYP7"/>
<dbReference type="eggNOG" id="ENOG502SIYK">
    <property type="taxonomic scope" value="Eukaryota"/>
</dbReference>
<evidence type="ECO:0000313" key="7">
    <source>
        <dbReference type="EMBL" id="EMD67445.1"/>
    </source>
</evidence>
<dbReference type="AlphaFoldDB" id="M2SYP7"/>
<dbReference type="InterPro" id="IPR051035">
    <property type="entry name" value="Mito_inheritance_9"/>
</dbReference>
<evidence type="ECO:0000256" key="1">
    <source>
        <dbReference type="ARBA" id="ARBA00004173"/>
    </source>
</evidence>
<dbReference type="RefSeq" id="XP_007696440.1">
    <property type="nucleotide sequence ID" value="XM_007698250.1"/>
</dbReference>
<dbReference type="InterPro" id="IPR011009">
    <property type="entry name" value="Kinase-like_dom_sf"/>
</dbReference>